<keyword evidence="3" id="KW-1185">Reference proteome</keyword>
<protein>
    <submittedName>
        <fullName evidence="2">Uncharacterized protein</fullName>
    </submittedName>
</protein>
<feature type="transmembrane region" description="Helical" evidence="1">
    <location>
        <begin position="52"/>
        <end position="74"/>
    </location>
</feature>
<evidence type="ECO:0000256" key="1">
    <source>
        <dbReference type="SAM" id="Phobius"/>
    </source>
</evidence>
<dbReference type="EMBL" id="FUZQ01000004">
    <property type="protein sequence ID" value="SKC67136.1"/>
    <property type="molecule type" value="Genomic_DNA"/>
</dbReference>
<dbReference type="Proteomes" id="UP000189777">
    <property type="component" value="Unassembled WGS sequence"/>
</dbReference>
<keyword evidence="1" id="KW-1133">Transmembrane helix</keyword>
<feature type="transmembrane region" description="Helical" evidence="1">
    <location>
        <begin position="24"/>
        <end position="46"/>
    </location>
</feature>
<sequence length="166" mass="16736">MQTLEATIGTTSSRPPVVVRRATALWAVAVGSGIVETLLVVVPLTTTGGMDAGLWAGLAIRAVVYTVAALLVVAYRRRRRYARTALTVLLSGVGLASMVVPAVAALAAGAGFLDAVGSGGVLAPAFAVVRVAHVAAVVAATVTMFLPGASAWYRGAPVSPRARTAA</sequence>
<feature type="transmembrane region" description="Helical" evidence="1">
    <location>
        <begin position="86"/>
        <end position="112"/>
    </location>
</feature>
<organism evidence="2 3">
    <name type="scientific">Krasilnikoviella flava</name>
    <dbReference type="NCBI Taxonomy" id="526729"/>
    <lineage>
        <taxon>Bacteria</taxon>
        <taxon>Bacillati</taxon>
        <taxon>Actinomycetota</taxon>
        <taxon>Actinomycetes</taxon>
        <taxon>Micrococcales</taxon>
        <taxon>Promicromonosporaceae</taxon>
        <taxon>Krasilnikoviella</taxon>
    </lineage>
</organism>
<gene>
    <name evidence="2" type="ORF">SAMN04324258_2413</name>
</gene>
<dbReference type="AlphaFoldDB" id="A0A1T5KTL7"/>
<feature type="transmembrane region" description="Helical" evidence="1">
    <location>
        <begin position="132"/>
        <end position="153"/>
    </location>
</feature>
<accession>A0A1T5KTL7</accession>
<proteinExistence type="predicted"/>
<dbReference type="RefSeq" id="WP_079574729.1">
    <property type="nucleotide sequence ID" value="NZ_FUZQ01000004.1"/>
</dbReference>
<evidence type="ECO:0000313" key="3">
    <source>
        <dbReference type="Proteomes" id="UP000189777"/>
    </source>
</evidence>
<keyword evidence="1" id="KW-0472">Membrane</keyword>
<name>A0A1T5KTL7_9MICO</name>
<reference evidence="2 3" key="1">
    <citation type="submission" date="2017-02" db="EMBL/GenBank/DDBJ databases">
        <authorList>
            <person name="Peterson S.W."/>
        </authorList>
    </citation>
    <scope>NUCLEOTIDE SEQUENCE [LARGE SCALE GENOMIC DNA]</scope>
    <source>
        <strain evidence="2 3">DSM 21481</strain>
    </source>
</reference>
<evidence type="ECO:0000313" key="2">
    <source>
        <dbReference type="EMBL" id="SKC67136.1"/>
    </source>
</evidence>
<keyword evidence="1" id="KW-0812">Transmembrane</keyword>